<keyword evidence="1" id="KW-0614">Plasmid</keyword>
<dbReference type="EMBL" id="LN853369">
    <property type="protein sequence ID" value="CRY95740.1"/>
    <property type="molecule type" value="Genomic_DNA"/>
</dbReference>
<protein>
    <recommendedName>
        <fullName evidence="2">HEPN domain-containing protein</fullName>
    </recommendedName>
</protein>
<dbReference type="AlphaFoldDB" id="A0A0H5Q2Y0"/>
<proteinExistence type="predicted"/>
<accession>A0A0H5Q2Y0</accession>
<evidence type="ECO:0008006" key="2">
    <source>
        <dbReference type="Google" id="ProtNLM"/>
    </source>
</evidence>
<geneLocation type="plasmid" evidence="1">
    <name>pRGRH0760</name>
</geneLocation>
<organism evidence="1">
    <name type="scientific">uncultured prokaryote</name>
    <dbReference type="NCBI Taxonomy" id="198431"/>
    <lineage>
        <taxon>unclassified sequences</taxon>
        <taxon>environmental samples</taxon>
    </lineage>
</organism>
<reference evidence="1" key="1">
    <citation type="submission" date="2015-06" db="EMBL/GenBank/DDBJ databases">
        <authorList>
            <person name="Joergensen T."/>
        </authorList>
    </citation>
    <scope>NUCLEOTIDE SEQUENCE</scope>
    <source>
        <plasmid evidence="1">pRGRH0760</plasmid>
    </source>
</reference>
<evidence type="ECO:0000313" key="1">
    <source>
        <dbReference type="EMBL" id="CRY95740.1"/>
    </source>
</evidence>
<sequence length="146" mass="16426">MGENLANLYPGSNVSALQILDLANEYYEAAMILSKKCEKESLLASASTRLCCIHAIELYLNAFLRHEGVPYKEIRSLMHNLSDPSLVNKLNLKRKTSEHLTAITEKREYLISRYGPEMAAGQTELSRLTSTLTEIMTKVRIHILSA</sequence>
<reference evidence="1" key="2">
    <citation type="submission" date="2015-07" db="EMBL/GenBank/DDBJ databases">
        <title>Plasmids, circular viruses and viroids from rat gut.</title>
        <authorList>
            <person name="Jorgensen T.J."/>
            <person name="Hansen M.A."/>
            <person name="Xu Z."/>
            <person name="Tabak M.A."/>
            <person name="Sorensen S.J."/>
            <person name="Hansen L.H."/>
        </authorList>
    </citation>
    <scope>NUCLEOTIDE SEQUENCE</scope>
    <source>
        <plasmid evidence="1">pRGRH0760</plasmid>
    </source>
</reference>
<name>A0A0H5Q2Y0_9ZZZZ</name>